<gene>
    <name evidence="3" type="ORF">A3A70_00735</name>
</gene>
<reference evidence="3 4" key="1">
    <citation type="journal article" date="2016" name="Nat. Commun.">
        <title>Thousands of microbial genomes shed light on interconnected biogeochemical processes in an aquifer system.</title>
        <authorList>
            <person name="Anantharaman K."/>
            <person name="Brown C.T."/>
            <person name="Hug L.A."/>
            <person name="Sharon I."/>
            <person name="Castelle C.J."/>
            <person name="Probst A.J."/>
            <person name="Thomas B.C."/>
            <person name="Singh A."/>
            <person name="Wilkins M.J."/>
            <person name="Karaoz U."/>
            <person name="Brodie E.L."/>
            <person name="Williams K.H."/>
            <person name="Hubbard S.S."/>
            <person name="Banfield J.F."/>
        </authorList>
    </citation>
    <scope>NUCLEOTIDE SEQUENCE [LARGE SCALE GENOMIC DNA]</scope>
</reference>
<dbReference type="EMBL" id="MEVK01000019">
    <property type="protein sequence ID" value="OGC59260.1"/>
    <property type="molecule type" value="Genomic_DNA"/>
</dbReference>
<evidence type="ECO:0000313" key="3">
    <source>
        <dbReference type="EMBL" id="OGC59260.1"/>
    </source>
</evidence>
<feature type="compositionally biased region" description="Low complexity" evidence="1">
    <location>
        <begin position="98"/>
        <end position="117"/>
    </location>
</feature>
<feature type="domain" description="J" evidence="2">
    <location>
        <begin position="18"/>
        <end position="76"/>
    </location>
</feature>
<evidence type="ECO:0000313" key="4">
    <source>
        <dbReference type="Proteomes" id="UP000178964"/>
    </source>
</evidence>
<dbReference type="InterPro" id="IPR036869">
    <property type="entry name" value="J_dom_sf"/>
</dbReference>
<accession>A0A1F4VQE7</accession>
<organism evidence="3 4">
    <name type="scientific">candidate division WWE3 bacterium RIFCSPLOWO2_01_FULL_42_11</name>
    <dbReference type="NCBI Taxonomy" id="1802627"/>
    <lineage>
        <taxon>Bacteria</taxon>
        <taxon>Katanobacteria</taxon>
    </lineage>
</organism>
<comment type="caution">
    <text evidence="3">The sequence shown here is derived from an EMBL/GenBank/DDBJ whole genome shotgun (WGS) entry which is preliminary data.</text>
</comment>
<proteinExistence type="predicted"/>
<feature type="region of interest" description="Disordered" evidence="1">
    <location>
        <begin position="1"/>
        <end position="25"/>
    </location>
</feature>
<evidence type="ECO:0000259" key="2">
    <source>
        <dbReference type="PROSITE" id="PS50076"/>
    </source>
</evidence>
<dbReference type="Gene3D" id="1.10.287.110">
    <property type="entry name" value="DnaJ domain"/>
    <property type="match status" value="1"/>
</dbReference>
<dbReference type="InterPro" id="IPR001623">
    <property type="entry name" value="DnaJ_domain"/>
</dbReference>
<dbReference type="Proteomes" id="UP000178964">
    <property type="component" value="Unassembled WGS sequence"/>
</dbReference>
<dbReference type="SUPFAM" id="SSF46565">
    <property type="entry name" value="Chaperone J-domain"/>
    <property type="match status" value="1"/>
</dbReference>
<feature type="compositionally biased region" description="Pro residues" evidence="1">
    <location>
        <begin position="78"/>
        <end position="90"/>
    </location>
</feature>
<dbReference type="PROSITE" id="PS50076">
    <property type="entry name" value="DNAJ_2"/>
    <property type="match status" value="1"/>
</dbReference>
<name>A0A1F4VQE7_UNCKA</name>
<feature type="region of interest" description="Disordered" evidence="1">
    <location>
        <begin position="41"/>
        <end position="125"/>
    </location>
</feature>
<dbReference type="AlphaFoldDB" id="A0A1F4VQE7"/>
<feature type="compositionally biased region" description="Basic and acidic residues" evidence="1">
    <location>
        <begin position="41"/>
        <end position="53"/>
    </location>
</feature>
<evidence type="ECO:0000256" key="1">
    <source>
        <dbReference type="SAM" id="MobiDB-lite"/>
    </source>
</evidence>
<sequence>MGESESGPANYEQFLSPNPYEALGLQPGATVDEARAARNRLMVEHNLHPDKNSAPEATDALRSLNIAVDRIGDERTKPPIPPKPSNPPPTTEVKPEASEPAPSQPARSQSSEGSSRSGNDEQSRREFNQRFGDFLDKISKDMRASSDKLHERVIRDGEFAELLFQLRKRLMNEGSSAQTIADASNQLHERFWGEVPYKPYTAKDHYVIGMKVGPKDV</sequence>
<dbReference type="CDD" id="cd06257">
    <property type="entry name" value="DnaJ"/>
    <property type="match status" value="1"/>
</dbReference>
<protein>
    <recommendedName>
        <fullName evidence="2">J domain-containing protein</fullName>
    </recommendedName>
</protein>